<protein>
    <submittedName>
        <fullName evidence="3">Uncharacterized protein</fullName>
    </submittedName>
</protein>
<feature type="region of interest" description="Disordered" evidence="1">
    <location>
        <begin position="38"/>
        <end position="190"/>
    </location>
</feature>
<dbReference type="PANTHER" id="PTHR37977:SF3">
    <property type="entry name" value="LIPOPROTEIN"/>
    <property type="match status" value="1"/>
</dbReference>
<dbReference type="InParanoid" id="P90995"/>
<evidence type="ECO:0000256" key="2">
    <source>
        <dbReference type="SAM" id="Phobius"/>
    </source>
</evidence>
<dbReference type="Proteomes" id="UP000001940">
    <property type="component" value="Chromosome II"/>
</dbReference>
<feature type="compositionally biased region" description="Basic and acidic residues" evidence="1">
    <location>
        <begin position="82"/>
        <end position="95"/>
    </location>
</feature>
<dbReference type="WormBase" id="B0432.11">
    <property type="protein sequence ID" value="CE07749"/>
    <property type="gene ID" value="WBGene00015192"/>
</dbReference>
<organism evidence="3 4">
    <name type="scientific">Caenorhabditis elegans</name>
    <dbReference type="NCBI Taxonomy" id="6239"/>
    <lineage>
        <taxon>Eukaryota</taxon>
        <taxon>Metazoa</taxon>
        <taxon>Ecdysozoa</taxon>
        <taxon>Nematoda</taxon>
        <taxon>Chromadorea</taxon>
        <taxon>Rhabditida</taxon>
        <taxon>Rhabditina</taxon>
        <taxon>Rhabditomorpha</taxon>
        <taxon>Rhabditoidea</taxon>
        <taxon>Rhabditidae</taxon>
        <taxon>Peloderinae</taxon>
        <taxon>Caenorhabditis</taxon>
    </lineage>
</organism>
<dbReference type="EMBL" id="BX284602">
    <property type="protein sequence ID" value="CCD61943.1"/>
    <property type="molecule type" value="Genomic_DNA"/>
</dbReference>
<dbReference type="RefSeq" id="NP_493697.1">
    <property type="nucleotide sequence ID" value="NM_061296.2"/>
</dbReference>
<dbReference type="KEGG" id="cel:CELE_B0432.11"/>
<proteinExistence type="predicted"/>
<dbReference type="AGR" id="WB:WBGene00015192"/>
<keyword evidence="2" id="KW-0812">Transmembrane</keyword>
<accession>P90995</accession>
<dbReference type="OrthoDB" id="5871017at2759"/>
<dbReference type="FunCoup" id="P90995">
    <property type="interactions" value="268"/>
</dbReference>
<keyword evidence="4" id="KW-1185">Reference proteome</keyword>
<dbReference type="Bgee" id="WBGene00015192">
    <property type="expression patterns" value="Expressed in material anatomical entity and 2 other cell types or tissues"/>
</dbReference>
<keyword evidence="2" id="KW-0472">Membrane</keyword>
<reference evidence="3 4" key="1">
    <citation type="journal article" date="1998" name="Science">
        <title>Genome sequence of the nematode C. elegans: a platform for investigating biology.</title>
        <authorList>
            <consortium name="The C. elegans sequencing consortium"/>
            <person name="Sulson J.E."/>
            <person name="Waterston R."/>
        </authorList>
    </citation>
    <scope>NUCLEOTIDE SEQUENCE [LARGE SCALE GENOMIC DNA]</scope>
    <source>
        <strain evidence="3 4">Bristol N2</strain>
    </source>
</reference>
<dbReference type="HOGENOM" id="CLU_122076_0_0_1"/>
<evidence type="ECO:0000313" key="4">
    <source>
        <dbReference type="Proteomes" id="UP000001940"/>
    </source>
</evidence>
<dbReference type="PaxDb" id="6239-B0432.11"/>
<sequence>MLSNWNNFDIHLILLKSLALIIPIISGVLILCSHKRGEAKTKNAGSRTKKSATSTSIPAPAPAPAPTEATTIAKDSLMGKLEPPKEPVKEPESDKSGTGPVNSVKWLRGRKKAWKSRKGSKKGKKPKKTETDSQHTQVIEMELGKAARSGEGESKLTAKEDQKVNEKPDGKTVQFADKLVKSTLTPTEQK</sequence>
<dbReference type="PANTHER" id="PTHR37977">
    <property type="entry name" value="PROTEIN CBG18402-RELATED"/>
    <property type="match status" value="1"/>
</dbReference>
<name>P90995_CAEEL</name>
<dbReference type="GeneID" id="181991"/>
<feature type="compositionally biased region" description="Basic and acidic residues" evidence="1">
    <location>
        <begin position="142"/>
        <end position="170"/>
    </location>
</feature>
<keyword evidence="2" id="KW-1133">Transmembrane helix</keyword>
<dbReference type="AlphaFoldDB" id="P90995"/>
<dbReference type="eggNOG" id="ENOG502TII1">
    <property type="taxonomic scope" value="Eukaryota"/>
</dbReference>
<feature type="compositionally biased region" description="Basic residues" evidence="1">
    <location>
        <begin position="107"/>
        <end position="127"/>
    </location>
</feature>
<dbReference type="STRING" id="6239.B0432.11.1"/>
<evidence type="ECO:0000313" key="3">
    <source>
        <dbReference type="EMBL" id="CCD61943.1"/>
    </source>
</evidence>
<dbReference type="PIR" id="T25462">
    <property type="entry name" value="T25462"/>
</dbReference>
<evidence type="ECO:0000256" key="1">
    <source>
        <dbReference type="SAM" id="MobiDB-lite"/>
    </source>
</evidence>
<evidence type="ECO:0000313" key="5">
    <source>
        <dbReference type="WormBase" id="B0432.11"/>
    </source>
</evidence>
<feature type="transmembrane region" description="Helical" evidence="2">
    <location>
        <begin position="12"/>
        <end position="32"/>
    </location>
</feature>
<dbReference type="SMR" id="P90995"/>
<gene>
    <name evidence="3 5" type="ORF">B0432.11</name>
    <name evidence="3" type="ORF">CELE_B0432.11</name>
</gene>
<dbReference type="CTD" id="181991"/>
<dbReference type="UCSC" id="B0432.11">
    <property type="organism name" value="c. elegans"/>
</dbReference>